<feature type="signal peptide" evidence="2">
    <location>
        <begin position="1"/>
        <end position="29"/>
    </location>
</feature>
<reference evidence="4" key="1">
    <citation type="submission" date="2021-01" db="EMBL/GenBank/DDBJ databases">
        <title>Ramlibacter sp. strain AW1 16S ribosomal RNA gene Genome sequencing and assembly.</title>
        <authorList>
            <person name="Kang M."/>
        </authorList>
    </citation>
    <scope>NUCLEOTIDE SEQUENCE</scope>
    <source>
        <strain evidence="4">AW1</strain>
    </source>
</reference>
<dbReference type="SUPFAM" id="SSF103088">
    <property type="entry name" value="OmpA-like"/>
    <property type="match status" value="1"/>
</dbReference>
<protein>
    <submittedName>
        <fullName evidence="4">OmpA family protein</fullName>
    </submittedName>
</protein>
<evidence type="ECO:0000256" key="1">
    <source>
        <dbReference type="PROSITE-ProRule" id="PRU00473"/>
    </source>
</evidence>
<dbReference type="EMBL" id="JAEQNA010000001">
    <property type="protein sequence ID" value="MBL0419635.1"/>
    <property type="molecule type" value="Genomic_DNA"/>
</dbReference>
<keyword evidence="5" id="KW-1185">Reference proteome</keyword>
<dbReference type="PROSITE" id="PS51257">
    <property type="entry name" value="PROKAR_LIPOPROTEIN"/>
    <property type="match status" value="1"/>
</dbReference>
<dbReference type="Gene3D" id="3.30.1330.60">
    <property type="entry name" value="OmpA-like domain"/>
    <property type="match status" value="1"/>
</dbReference>
<name>A0A936ZLV9_9BURK</name>
<dbReference type="Proteomes" id="UP000613011">
    <property type="component" value="Unassembled WGS sequence"/>
</dbReference>
<dbReference type="AlphaFoldDB" id="A0A936ZLV9"/>
<keyword evidence="1" id="KW-0472">Membrane</keyword>
<feature type="domain" description="OmpA-like" evidence="3">
    <location>
        <begin position="338"/>
        <end position="462"/>
    </location>
</feature>
<dbReference type="PROSITE" id="PS51123">
    <property type="entry name" value="OMPA_2"/>
    <property type="match status" value="1"/>
</dbReference>
<evidence type="ECO:0000256" key="2">
    <source>
        <dbReference type="SAM" id="SignalP"/>
    </source>
</evidence>
<organism evidence="4 5">
    <name type="scientific">Ramlibacter aurantiacus</name>
    <dbReference type="NCBI Taxonomy" id="2801330"/>
    <lineage>
        <taxon>Bacteria</taxon>
        <taxon>Pseudomonadati</taxon>
        <taxon>Pseudomonadota</taxon>
        <taxon>Betaproteobacteria</taxon>
        <taxon>Burkholderiales</taxon>
        <taxon>Comamonadaceae</taxon>
        <taxon>Ramlibacter</taxon>
    </lineage>
</organism>
<proteinExistence type="predicted"/>
<dbReference type="RefSeq" id="WP_201682649.1">
    <property type="nucleotide sequence ID" value="NZ_JAEQNA010000001.1"/>
</dbReference>
<accession>A0A936ZLV9</accession>
<evidence type="ECO:0000313" key="4">
    <source>
        <dbReference type="EMBL" id="MBL0419635.1"/>
    </source>
</evidence>
<dbReference type="Pfam" id="PF00691">
    <property type="entry name" value="OmpA"/>
    <property type="match status" value="1"/>
</dbReference>
<evidence type="ECO:0000259" key="3">
    <source>
        <dbReference type="PROSITE" id="PS51123"/>
    </source>
</evidence>
<keyword evidence="2" id="KW-0732">Signal</keyword>
<dbReference type="GO" id="GO:0016020">
    <property type="term" value="C:membrane"/>
    <property type="evidence" value="ECO:0007669"/>
    <property type="project" value="UniProtKB-UniRule"/>
</dbReference>
<evidence type="ECO:0000313" key="5">
    <source>
        <dbReference type="Proteomes" id="UP000613011"/>
    </source>
</evidence>
<gene>
    <name evidence="4" type="ORF">JI739_04655</name>
</gene>
<feature type="chain" id="PRO_5037105588" evidence="2">
    <location>
        <begin position="30"/>
        <end position="462"/>
    </location>
</feature>
<dbReference type="InterPro" id="IPR036737">
    <property type="entry name" value="OmpA-like_sf"/>
</dbReference>
<dbReference type="InterPro" id="IPR006665">
    <property type="entry name" value="OmpA-like"/>
</dbReference>
<sequence length="462" mass="49730">MNQSLRRPAWTTLLMTAALFAGCSSPNMPARPSAGTASPPPSAVVRMTGDVAAPPAAAHVASPLPQPPAVAVPPAAAPATRAAAATPARADSNFVAPAPVPFENSVTRAGQDLFAQARTRLGDEPRVLVIDPLIDANTGAQTVSTAQMGEQLESMVKARQARWTVQPLTRQALADKPLLLIGTLTPVNVERAVDTVPDAFRVWLTLIDLRTGQVIAKQIDRATADSVNPEPLPFYKDSPTWHRDKTVLGYINSCQVNTKIGDLADPEYLARLPAAAVVNEAILAYGKGEIPLANKLYKEAESLADPGDLRVLNGLYLTNWQLGQREAARDAFARLVDSGLEAKRLPVKLLFQPGRTTFNEIGDLREQYQIWLASLAQQTGKAAACVRIVGHTSRTGSARVNERLSRQRAEAVQKMLEQRNRSLGTRLTASGVGSREALVGLGTDDQRDALDRRVEFRVVDCV</sequence>
<dbReference type="CDD" id="cd07185">
    <property type="entry name" value="OmpA_C-like"/>
    <property type="match status" value="1"/>
</dbReference>
<comment type="caution">
    <text evidence="4">The sequence shown here is derived from an EMBL/GenBank/DDBJ whole genome shotgun (WGS) entry which is preliminary data.</text>
</comment>